<dbReference type="Proteomes" id="UP001196413">
    <property type="component" value="Unassembled WGS sequence"/>
</dbReference>
<dbReference type="EMBL" id="JAHQIW010005990">
    <property type="protein sequence ID" value="KAJ1367721.1"/>
    <property type="molecule type" value="Genomic_DNA"/>
</dbReference>
<dbReference type="AlphaFoldDB" id="A0AAD5R1I7"/>
<protein>
    <submittedName>
        <fullName evidence="1">Uncharacterized protein</fullName>
    </submittedName>
</protein>
<name>A0AAD5R1I7_PARTN</name>
<organism evidence="1 2">
    <name type="scientific">Parelaphostrongylus tenuis</name>
    <name type="common">Meningeal worm</name>
    <dbReference type="NCBI Taxonomy" id="148309"/>
    <lineage>
        <taxon>Eukaryota</taxon>
        <taxon>Metazoa</taxon>
        <taxon>Ecdysozoa</taxon>
        <taxon>Nematoda</taxon>
        <taxon>Chromadorea</taxon>
        <taxon>Rhabditida</taxon>
        <taxon>Rhabditina</taxon>
        <taxon>Rhabditomorpha</taxon>
        <taxon>Strongyloidea</taxon>
        <taxon>Metastrongylidae</taxon>
        <taxon>Parelaphostrongylus</taxon>
    </lineage>
</organism>
<sequence>MRFERYPAQRTHKVLLDNTRVRRHITGASLFSGLRLHRDWLNFVVIELRYTKEVKVISTQVTQAETWFENLPENPITSKSVP</sequence>
<reference evidence="1" key="1">
    <citation type="submission" date="2021-06" db="EMBL/GenBank/DDBJ databases">
        <title>Parelaphostrongylus tenuis whole genome reference sequence.</title>
        <authorList>
            <person name="Garwood T.J."/>
            <person name="Larsen P.A."/>
            <person name="Fountain-Jones N.M."/>
            <person name="Garbe J.R."/>
            <person name="Macchietto M.G."/>
            <person name="Kania S.A."/>
            <person name="Gerhold R.W."/>
            <person name="Richards J.E."/>
            <person name="Wolf T.M."/>
        </authorList>
    </citation>
    <scope>NUCLEOTIDE SEQUENCE</scope>
    <source>
        <strain evidence="1">MNPRO001-30</strain>
        <tissue evidence="1">Meninges</tissue>
    </source>
</reference>
<gene>
    <name evidence="1" type="ORF">KIN20_028694</name>
</gene>
<comment type="caution">
    <text evidence="1">The sequence shown here is derived from an EMBL/GenBank/DDBJ whole genome shotgun (WGS) entry which is preliminary data.</text>
</comment>
<proteinExistence type="predicted"/>
<accession>A0AAD5R1I7</accession>
<keyword evidence="2" id="KW-1185">Reference proteome</keyword>
<evidence type="ECO:0000313" key="1">
    <source>
        <dbReference type="EMBL" id="KAJ1367721.1"/>
    </source>
</evidence>
<evidence type="ECO:0000313" key="2">
    <source>
        <dbReference type="Proteomes" id="UP001196413"/>
    </source>
</evidence>